<evidence type="ECO:0000313" key="1">
    <source>
        <dbReference type="EMBL" id="GAG58412.1"/>
    </source>
</evidence>
<reference evidence="1" key="1">
    <citation type="journal article" date="2014" name="Front. Microbiol.">
        <title>High frequency of phylogenetically diverse reductive dehalogenase-homologous genes in deep subseafloor sedimentary metagenomes.</title>
        <authorList>
            <person name="Kawai M."/>
            <person name="Futagami T."/>
            <person name="Toyoda A."/>
            <person name="Takaki Y."/>
            <person name="Nishi S."/>
            <person name="Hori S."/>
            <person name="Arai W."/>
            <person name="Tsubouchi T."/>
            <person name="Morono Y."/>
            <person name="Uchiyama I."/>
            <person name="Ito T."/>
            <person name="Fujiyama A."/>
            <person name="Inagaki F."/>
            <person name="Takami H."/>
        </authorList>
    </citation>
    <scope>NUCLEOTIDE SEQUENCE</scope>
    <source>
        <strain evidence="1">Expedition CK06-06</strain>
    </source>
</reference>
<protein>
    <submittedName>
        <fullName evidence="1">Uncharacterized protein</fullName>
    </submittedName>
</protein>
<comment type="caution">
    <text evidence="1">The sequence shown here is derived from an EMBL/GenBank/DDBJ whole genome shotgun (WGS) entry which is preliminary data.</text>
</comment>
<gene>
    <name evidence="1" type="ORF">S01H4_19713</name>
</gene>
<sequence length="163" mass="19080">MKEAFLNQNRRDKTQRILRNRPLVVLRDLETLARLVNIIATVNFSKRIIKNGLLKAKDEDVNKAVQLWENLINLRVEIYGKHGTRNFATVKEEMMTFIAKMQTYYKNEGKEEKVPVAELKEEVVDRRQLVGKTTFYEELRTLRESGDIVQEGKRNGFVTVVIK</sequence>
<name>X0ZJY8_9ZZZZ</name>
<accession>X0ZJY8</accession>
<dbReference type="EMBL" id="BART01008808">
    <property type="protein sequence ID" value="GAG58412.1"/>
    <property type="molecule type" value="Genomic_DNA"/>
</dbReference>
<organism evidence="1">
    <name type="scientific">marine sediment metagenome</name>
    <dbReference type="NCBI Taxonomy" id="412755"/>
    <lineage>
        <taxon>unclassified sequences</taxon>
        <taxon>metagenomes</taxon>
        <taxon>ecological metagenomes</taxon>
    </lineage>
</organism>
<dbReference type="AlphaFoldDB" id="X0ZJY8"/>
<proteinExistence type="predicted"/>